<dbReference type="SUPFAM" id="SSF54423">
    <property type="entry name" value="DsbC/DsbG N-terminal domain-like"/>
    <property type="match status" value="1"/>
</dbReference>
<feature type="domain" description="Thioredoxin-like fold" evidence="9">
    <location>
        <begin position="117"/>
        <end position="222"/>
    </location>
</feature>
<protein>
    <submittedName>
        <fullName evidence="10">Protein disulfide-isomerase</fullName>
    </submittedName>
</protein>
<reference evidence="10" key="1">
    <citation type="submission" date="2020-12" db="EMBL/GenBank/DDBJ databases">
        <title>Desulfobium dissulfuricans gen. nov., sp. nov., a novel mesophilic, sulfate-reducing bacterium isolated from a deep-sea hydrothermal vent.</title>
        <authorList>
            <person name="Hashimoto Y."/>
            <person name="Tame A."/>
            <person name="Sawayama S."/>
            <person name="Miyazaki J."/>
            <person name="Takai K."/>
            <person name="Nakagawa S."/>
        </authorList>
    </citation>
    <scope>NUCLEOTIDE SEQUENCE</scope>
    <source>
        <strain evidence="10">GF1</strain>
    </source>
</reference>
<keyword evidence="3 7" id="KW-0732">Signal</keyword>
<dbReference type="InterPro" id="IPR036249">
    <property type="entry name" value="Thioredoxin-like_sf"/>
</dbReference>
<dbReference type="Pfam" id="PF10411">
    <property type="entry name" value="DsbC_N"/>
    <property type="match status" value="1"/>
</dbReference>
<proteinExistence type="inferred from homology"/>
<dbReference type="SUPFAM" id="SSF52833">
    <property type="entry name" value="Thioredoxin-like"/>
    <property type="match status" value="1"/>
</dbReference>
<organism evidence="10 11">
    <name type="scientific">Desulfolithobacter dissulfuricans</name>
    <dbReference type="NCBI Taxonomy" id="2795293"/>
    <lineage>
        <taxon>Bacteria</taxon>
        <taxon>Pseudomonadati</taxon>
        <taxon>Thermodesulfobacteriota</taxon>
        <taxon>Desulfobulbia</taxon>
        <taxon>Desulfobulbales</taxon>
        <taxon>Desulfobulbaceae</taxon>
        <taxon>Desulfolithobacter</taxon>
    </lineage>
</organism>
<dbReference type="GO" id="GO:0042597">
    <property type="term" value="C:periplasmic space"/>
    <property type="evidence" value="ECO:0007669"/>
    <property type="project" value="UniProtKB-SubCell"/>
</dbReference>
<evidence type="ECO:0000259" key="8">
    <source>
        <dbReference type="Pfam" id="PF10411"/>
    </source>
</evidence>
<dbReference type="InterPro" id="IPR012336">
    <property type="entry name" value="Thioredoxin-like_fold"/>
</dbReference>
<dbReference type="InterPro" id="IPR009094">
    <property type="entry name" value="DiS-bond_isomerase_DsbC/G_N_sf"/>
</dbReference>
<evidence type="ECO:0000256" key="4">
    <source>
        <dbReference type="ARBA" id="ARBA00022764"/>
    </source>
</evidence>
<evidence type="ECO:0000256" key="6">
    <source>
        <dbReference type="ARBA" id="ARBA00023284"/>
    </source>
</evidence>
<dbReference type="AlphaFoldDB" id="A0A915U0I8"/>
<accession>A0A915U0I8</accession>
<keyword evidence="5" id="KW-1015">Disulfide bond</keyword>
<keyword evidence="4" id="KW-0574">Periplasm</keyword>
<evidence type="ECO:0000256" key="2">
    <source>
        <dbReference type="ARBA" id="ARBA00009813"/>
    </source>
</evidence>
<dbReference type="PANTHER" id="PTHR35272:SF3">
    <property type="entry name" value="THIOL:DISULFIDE INTERCHANGE PROTEIN DSBC"/>
    <property type="match status" value="1"/>
</dbReference>
<evidence type="ECO:0000256" key="1">
    <source>
        <dbReference type="ARBA" id="ARBA00004418"/>
    </source>
</evidence>
<keyword evidence="11" id="KW-1185">Reference proteome</keyword>
<evidence type="ECO:0000256" key="7">
    <source>
        <dbReference type="SAM" id="SignalP"/>
    </source>
</evidence>
<dbReference type="EMBL" id="AP024233">
    <property type="protein sequence ID" value="BCO09248.1"/>
    <property type="molecule type" value="Genomic_DNA"/>
</dbReference>
<dbReference type="InterPro" id="IPR018950">
    <property type="entry name" value="DiS-bond_isomerase_DsbC/G_N"/>
</dbReference>
<sequence length="241" mass="26561">MLKRIAISVALLAAATTTYAGSCGDDEAADLATSDVAATLRETFPNYQFQEINPAPVSGLYEVVSKNNIIYFAPETGHLIFGEIWDKKGQNLTAKSRDRQTAKMIENLPLDKAVKIGNGKHKVIEITDPDCPFCRKGSKFFANRSDVTRYVFFFPLAMHPDAEPKAMYILGADDQVEAYERVMQGELDGKPVPAPTKAARDLLEEHKRIAIQLGVNGTPRYWINGVSVSGANIQKIESLLQ</sequence>
<dbReference type="Pfam" id="PF13098">
    <property type="entry name" value="Thioredoxin_2"/>
    <property type="match status" value="1"/>
</dbReference>
<evidence type="ECO:0000256" key="5">
    <source>
        <dbReference type="ARBA" id="ARBA00023157"/>
    </source>
</evidence>
<gene>
    <name evidence="10" type="ORF">GF1_16240</name>
</gene>
<feature type="signal peptide" evidence="7">
    <location>
        <begin position="1"/>
        <end position="20"/>
    </location>
</feature>
<evidence type="ECO:0000313" key="11">
    <source>
        <dbReference type="Proteomes" id="UP001063350"/>
    </source>
</evidence>
<feature type="domain" description="Disulphide bond isomerase DsbC/G N-terminal" evidence="8">
    <location>
        <begin position="28"/>
        <end position="94"/>
    </location>
</feature>
<dbReference type="Proteomes" id="UP001063350">
    <property type="component" value="Chromosome"/>
</dbReference>
<evidence type="ECO:0000259" key="9">
    <source>
        <dbReference type="Pfam" id="PF13098"/>
    </source>
</evidence>
<dbReference type="PANTHER" id="PTHR35272">
    <property type="entry name" value="THIOL:DISULFIDE INTERCHANGE PROTEIN DSBC-RELATED"/>
    <property type="match status" value="1"/>
</dbReference>
<dbReference type="KEGG" id="ddu:GF1_16240"/>
<name>A0A915U0I8_9BACT</name>
<feature type="chain" id="PRO_5039925430" evidence="7">
    <location>
        <begin position="21"/>
        <end position="241"/>
    </location>
</feature>
<dbReference type="CDD" id="cd03020">
    <property type="entry name" value="DsbA_DsbC_DsbG"/>
    <property type="match status" value="1"/>
</dbReference>
<dbReference type="Gene3D" id="3.10.450.70">
    <property type="entry name" value="Disulphide bond isomerase, DsbC/G, N-terminal"/>
    <property type="match status" value="1"/>
</dbReference>
<keyword evidence="6" id="KW-0676">Redox-active center</keyword>
<dbReference type="InterPro" id="IPR033954">
    <property type="entry name" value="DiS-bond_Isoase_DsbC/G"/>
</dbReference>
<dbReference type="RefSeq" id="WP_267926005.1">
    <property type="nucleotide sequence ID" value="NZ_AP024233.1"/>
</dbReference>
<comment type="subcellular location">
    <subcellularLocation>
        <location evidence="1">Periplasm</location>
    </subcellularLocation>
</comment>
<evidence type="ECO:0000313" key="10">
    <source>
        <dbReference type="EMBL" id="BCO09248.1"/>
    </source>
</evidence>
<evidence type="ECO:0000256" key="3">
    <source>
        <dbReference type="ARBA" id="ARBA00022729"/>
    </source>
</evidence>
<dbReference type="InterPro" id="IPR051470">
    <property type="entry name" value="Thiol:disulfide_interchange"/>
</dbReference>
<comment type="similarity">
    <text evidence="2">Belongs to the thioredoxin family. DsbC subfamily.</text>
</comment>
<dbReference type="Gene3D" id="3.40.30.10">
    <property type="entry name" value="Glutaredoxin"/>
    <property type="match status" value="1"/>
</dbReference>